<keyword evidence="7" id="KW-0804">Transcription</keyword>
<dbReference type="PIRSF" id="PIRSF000777">
    <property type="entry name" value="RNA_polIII_C31"/>
    <property type="match status" value="1"/>
</dbReference>
<dbReference type="InterPro" id="IPR024661">
    <property type="entry name" value="RNA_pol_III_Rpc31"/>
</dbReference>
<dbReference type="OrthoDB" id="5377312at2759"/>
<evidence type="ECO:0000256" key="2">
    <source>
        <dbReference type="ARBA" id="ARBA00008352"/>
    </source>
</evidence>
<evidence type="ECO:0000313" key="9">
    <source>
        <dbReference type="Proteomes" id="UP000256601"/>
    </source>
</evidence>
<reference evidence="6 8" key="1">
    <citation type="journal article" date="2016" name="PLoS ONE">
        <title>Sequence Assembly of Yarrowia lipolytica Strain W29/CLIB89 Shows Transposable Element Diversity.</title>
        <authorList>
            <person name="Magnan C."/>
            <person name="Yu J."/>
            <person name="Chang I."/>
            <person name="Jahn E."/>
            <person name="Kanomata Y."/>
            <person name="Wu J."/>
            <person name="Zeller M."/>
            <person name="Oakes M."/>
            <person name="Baldi P."/>
            <person name="Sandmeyer S."/>
        </authorList>
    </citation>
    <scope>NUCLEOTIDE SEQUENCE [LARGE SCALE GENOMIC DNA]</scope>
    <source>
        <strain evidence="6">CLIB89</strain>
        <strain evidence="8">CLIB89(W29)</strain>
    </source>
</reference>
<protein>
    <recommendedName>
        <fullName evidence="4">DNA-directed RNA polymerase III subunit</fullName>
    </recommendedName>
</protein>
<dbReference type="AlphaFoldDB" id="A0A1H6Q7K1"/>
<dbReference type="Proteomes" id="UP000182444">
    <property type="component" value="Chromosome 1D"/>
</dbReference>
<sequence>MSFRRPAMYQLGIETGPMVPTDLYPPANVPLQDPPSASEREVAAQFYKFQAEVRDGPLYTGSVEVKTGPNGQKKASRILIEVDDACDDGIRRYTDRYRKKRKVGRSIDEHPYILELFPQELHEAMGAKKEAGEDVKRRRAGISKFANSLIQADEADLSPVELEARLKAQQALTMVDDKELEARLGQEAADSEEEEIEDDVYDDEDDNDYNAEGYFDNGDEDDDDGDDDEANF</sequence>
<comment type="function">
    <text evidence="4">DNA-dependent RNA polymerase catalyzes the transcription of DNA into RNA using the four ribonucleoside triphosphates as substrates. Specific peripheric component of RNA polymerase III which synthesizes small RNAs, such as 5S rRNA and tRNAs.</text>
</comment>
<dbReference type="GO" id="GO:0005666">
    <property type="term" value="C:RNA polymerase III complex"/>
    <property type="evidence" value="ECO:0007669"/>
    <property type="project" value="UniProtKB-UniRule"/>
</dbReference>
<reference evidence="7 9" key="2">
    <citation type="submission" date="2018-07" db="EMBL/GenBank/DDBJ databases">
        <title>Draft Genome Assemblies for Five Robust Yarrowia lipolytica Strains Exhibiting High Lipid Production and Pentose Sugar Utilization and Sugar Alcohol Secretion from Undetoxified Lignocellulosic Biomass Hydrolysates.</title>
        <authorList>
            <consortium name="DOE Joint Genome Institute"/>
            <person name="Walker C."/>
            <person name="Ryu S."/>
            <person name="Na H."/>
            <person name="Zane M."/>
            <person name="LaButti K."/>
            <person name="Lipzen A."/>
            <person name="Haridas S."/>
            <person name="Barry K."/>
            <person name="Grigoriev I.V."/>
            <person name="Quarterman J."/>
            <person name="Slininger P."/>
            <person name="Dien B."/>
            <person name="Trinh C.T."/>
        </authorList>
    </citation>
    <scope>NUCLEOTIDE SEQUENCE [LARGE SCALE GENOMIC DNA]</scope>
    <source>
        <strain evidence="7 9">YB392</strain>
    </source>
</reference>
<dbReference type="PANTHER" id="PTHR15367">
    <property type="entry name" value="DNA-DIRECTED RNA POLYMERASE III"/>
    <property type="match status" value="1"/>
</dbReference>
<keyword evidence="3 4" id="KW-0539">Nucleus</keyword>
<evidence type="ECO:0000313" key="8">
    <source>
        <dbReference type="Proteomes" id="UP000182444"/>
    </source>
</evidence>
<proteinExistence type="inferred from homology"/>
<feature type="compositionally biased region" description="Acidic residues" evidence="5">
    <location>
        <begin position="189"/>
        <end position="209"/>
    </location>
</feature>
<comment type="similarity">
    <text evidence="2 4">Belongs to the eukaryotic RPC7 RNA polymerase subunit family.</text>
</comment>
<dbReference type="Proteomes" id="UP000256601">
    <property type="component" value="Unassembled WGS sequence"/>
</dbReference>
<dbReference type="GO" id="GO:0003899">
    <property type="term" value="F:DNA-directed RNA polymerase activity"/>
    <property type="evidence" value="ECO:0007669"/>
    <property type="project" value="EnsemblFungi"/>
</dbReference>
<feature type="compositionally biased region" description="Acidic residues" evidence="5">
    <location>
        <begin position="217"/>
        <end position="232"/>
    </location>
</feature>
<dbReference type="eggNOG" id="ENOG502RZ0V">
    <property type="taxonomic scope" value="Eukaryota"/>
</dbReference>
<name>A0A1H6Q7K1_YARLL</name>
<accession>A0A1H6Q7K1</accession>
<dbReference type="RefSeq" id="XP_502547.1">
    <property type="nucleotide sequence ID" value="XM_502547.1"/>
</dbReference>
<dbReference type="GO" id="GO:0042797">
    <property type="term" value="P:tRNA transcription by RNA polymerase III"/>
    <property type="evidence" value="ECO:0007669"/>
    <property type="project" value="EnsemblFungi"/>
</dbReference>
<feature type="region of interest" description="Disordered" evidence="5">
    <location>
        <begin position="178"/>
        <end position="232"/>
    </location>
</feature>
<evidence type="ECO:0000256" key="1">
    <source>
        <dbReference type="ARBA" id="ARBA00004123"/>
    </source>
</evidence>
<dbReference type="GO" id="GO:0006386">
    <property type="term" value="P:termination of RNA polymerase III transcription"/>
    <property type="evidence" value="ECO:0007669"/>
    <property type="project" value="EnsemblFungi"/>
</dbReference>
<dbReference type="VEuPathDB" id="FungiDB:YALI0_D07788g"/>
<dbReference type="PANTHER" id="PTHR15367:SF2">
    <property type="entry name" value="DNA-DIRECTED RNA POLYMERASE III SUBUNIT"/>
    <property type="match status" value="1"/>
</dbReference>
<organism evidence="6 8">
    <name type="scientific">Yarrowia lipolytica</name>
    <name type="common">Candida lipolytica</name>
    <dbReference type="NCBI Taxonomy" id="4952"/>
    <lineage>
        <taxon>Eukaryota</taxon>
        <taxon>Fungi</taxon>
        <taxon>Dikarya</taxon>
        <taxon>Ascomycota</taxon>
        <taxon>Saccharomycotina</taxon>
        <taxon>Dipodascomycetes</taxon>
        <taxon>Dipodascales</taxon>
        <taxon>Dipodascales incertae sedis</taxon>
        <taxon>Yarrowia</taxon>
    </lineage>
</organism>
<dbReference type="Pfam" id="PF11705">
    <property type="entry name" value="RNA_pol_3_Rpc31"/>
    <property type="match status" value="1"/>
</dbReference>
<evidence type="ECO:0000256" key="4">
    <source>
        <dbReference type="PIRNR" id="PIRNR000777"/>
    </source>
</evidence>
<dbReference type="EMBL" id="CP017556">
    <property type="protein sequence ID" value="AOW03749.1"/>
    <property type="molecule type" value="Genomic_DNA"/>
</dbReference>
<dbReference type="GeneID" id="2910940"/>
<gene>
    <name evidence="7" type="ORF">B0I71DRAFT_130878</name>
    <name evidence="6" type="ORF">YALI1_D10033g</name>
</gene>
<dbReference type="GO" id="GO:0006384">
    <property type="term" value="P:transcription initiation at RNA polymerase III promoter"/>
    <property type="evidence" value="ECO:0007669"/>
    <property type="project" value="EnsemblFungi"/>
</dbReference>
<evidence type="ECO:0000256" key="3">
    <source>
        <dbReference type="ARBA" id="ARBA00023242"/>
    </source>
</evidence>
<comment type="subunit">
    <text evidence="4">Component of the RNA polymerase III (Pol III) complex.</text>
</comment>
<evidence type="ECO:0000256" key="5">
    <source>
        <dbReference type="SAM" id="MobiDB-lite"/>
    </source>
</evidence>
<evidence type="ECO:0000313" key="6">
    <source>
        <dbReference type="EMBL" id="AOW03749.1"/>
    </source>
</evidence>
<comment type="subcellular location">
    <subcellularLocation>
        <location evidence="1 4">Nucleus</location>
    </subcellularLocation>
</comment>
<evidence type="ECO:0000313" key="7">
    <source>
        <dbReference type="EMBL" id="RDW26392.1"/>
    </source>
</evidence>
<dbReference type="VEuPathDB" id="FungiDB:YALI1_D10033g"/>
<keyword evidence="7" id="KW-0240">DNA-directed RNA polymerase</keyword>
<dbReference type="EMBL" id="KZ858980">
    <property type="protein sequence ID" value="RDW26392.1"/>
    <property type="molecule type" value="Genomic_DNA"/>
</dbReference>
<dbReference type="KEGG" id="yli:2910940"/>